<evidence type="ECO:0000313" key="4">
    <source>
        <dbReference type="Proteomes" id="UP000831684"/>
    </source>
</evidence>
<feature type="transmembrane region" description="Helical" evidence="2">
    <location>
        <begin position="97"/>
        <end position="117"/>
    </location>
</feature>
<evidence type="ECO:0000256" key="1">
    <source>
        <dbReference type="SAM" id="MobiDB-lite"/>
    </source>
</evidence>
<keyword evidence="2" id="KW-0812">Transmembrane</keyword>
<dbReference type="KEGG" id="apol:K9D25_10465"/>
<reference evidence="3" key="1">
    <citation type="submission" date="2021-09" db="EMBL/GenBank/DDBJ databases">
        <title>Network and meta-omics reveal the key degrader and cooperation patterns in an efficient 1,4-dioxane-degrading microbial community.</title>
        <authorList>
            <person name="Dai C."/>
        </authorList>
    </citation>
    <scope>NUCLEOTIDE SEQUENCE</scope>
    <source>
        <strain evidence="3">ZM13</strain>
    </source>
</reference>
<evidence type="ECO:0000256" key="2">
    <source>
        <dbReference type="SAM" id="Phobius"/>
    </source>
</evidence>
<feature type="compositionally biased region" description="Low complexity" evidence="1">
    <location>
        <begin position="55"/>
        <end position="65"/>
    </location>
</feature>
<keyword evidence="2" id="KW-1133">Transmembrane helix</keyword>
<keyword evidence="2" id="KW-0472">Membrane</keyword>
<feature type="compositionally biased region" description="Basic and acidic residues" evidence="1">
    <location>
        <begin position="37"/>
        <end position="47"/>
    </location>
</feature>
<organism evidence="3 4">
    <name type="scientific">Ancylobacter polymorphus</name>
    <dbReference type="NCBI Taxonomy" id="223390"/>
    <lineage>
        <taxon>Bacteria</taxon>
        <taxon>Pseudomonadati</taxon>
        <taxon>Pseudomonadota</taxon>
        <taxon>Alphaproteobacteria</taxon>
        <taxon>Hyphomicrobiales</taxon>
        <taxon>Xanthobacteraceae</taxon>
        <taxon>Ancylobacter</taxon>
    </lineage>
</organism>
<dbReference type="RefSeq" id="WP_244375074.1">
    <property type="nucleotide sequence ID" value="NZ_CP083239.1"/>
</dbReference>
<dbReference type="EMBL" id="CP083239">
    <property type="protein sequence ID" value="UOK69194.1"/>
    <property type="molecule type" value="Genomic_DNA"/>
</dbReference>
<name>A0A9E6ZP99_9HYPH</name>
<dbReference type="AlphaFoldDB" id="A0A9E6ZP99"/>
<gene>
    <name evidence="3" type="ORF">K9D25_10465</name>
</gene>
<protein>
    <submittedName>
        <fullName evidence="3">Uncharacterized protein</fullName>
    </submittedName>
</protein>
<accession>A0A9E6ZP99</accession>
<dbReference type="Proteomes" id="UP000831684">
    <property type="component" value="Chromosome"/>
</dbReference>
<evidence type="ECO:0000313" key="3">
    <source>
        <dbReference type="EMBL" id="UOK69194.1"/>
    </source>
</evidence>
<sequence>MSVAPVRLHDHAHISAPPEGRGKADVGGHGHAHSPGHAHDHGDDHDHGHHHAHGASHGAEVASGAHLHRHHSHAAGERHPPARPGFSLLRLSALQRLAIALPLAAVLWAMALAVIGVGA</sequence>
<feature type="region of interest" description="Disordered" evidence="1">
    <location>
        <begin position="1"/>
        <end position="81"/>
    </location>
</feature>
<proteinExistence type="predicted"/>